<reference evidence="1 2" key="2">
    <citation type="journal article" date="2022" name="Mol. Ecol. Resour.">
        <title>The genomes of chicory, endive, great burdock and yacon provide insights into Asteraceae paleo-polyploidization history and plant inulin production.</title>
        <authorList>
            <person name="Fan W."/>
            <person name="Wang S."/>
            <person name="Wang H."/>
            <person name="Wang A."/>
            <person name="Jiang F."/>
            <person name="Liu H."/>
            <person name="Zhao H."/>
            <person name="Xu D."/>
            <person name="Zhang Y."/>
        </authorList>
    </citation>
    <scope>NUCLEOTIDE SEQUENCE [LARGE SCALE GENOMIC DNA]</scope>
    <source>
        <strain evidence="2">cv. Punajuju</strain>
        <tissue evidence="1">Leaves</tissue>
    </source>
</reference>
<gene>
    <name evidence="1" type="ORF">L2E82_44063</name>
</gene>
<name>A0ACB8ZQP8_CICIN</name>
<accession>A0ACB8ZQP8</accession>
<dbReference type="EMBL" id="CM042016">
    <property type="protein sequence ID" value="KAI3699639.1"/>
    <property type="molecule type" value="Genomic_DNA"/>
</dbReference>
<comment type="caution">
    <text evidence="1">The sequence shown here is derived from an EMBL/GenBank/DDBJ whole genome shotgun (WGS) entry which is preliminary data.</text>
</comment>
<keyword evidence="2" id="KW-1185">Reference proteome</keyword>
<protein>
    <submittedName>
        <fullName evidence="1">Uncharacterized protein</fullName>
    </submittedName>
</protein>
<organism evidence="1 2">
    <name type="scientific">Cichorium intybus</name>
    <name type="common">Chicory</name>
    <dbReference type="NCBI Taxonomy" id="13427"/>
    <lineage>
        <taxon>Eukaryota</taxon>
        <taxon>Viridiplantae</taxon>
        <taxon>Streptophyta</taxon>
        <taxon>Embryophyta</taxon>
        <taxon>Tracheophyta</taxon>
        <taxon>Spermatophyta</taxon>
        <taxon>Magnoliopsida</taxon>
        <taxon>eudicotyledons</taxon>
        <taxon>Gunneridae</taxon>
        <taxon>Pentapetalae</taxon>
        <taxon>asterids</taxon>
        <taxon>campanulids</taxon>
        <taxon>Asterales</taxon>
        <taxon>Asteraceae</taxon>
        <taxon>Cichorioideae</taxon>
        <taxon>Cichorieae</taxon>
        <taxon>Cichoriinae</taxon>
        <taxon>Cichorium</taxon>
    </lineage>
</organism>
<dbReference type="Proteomes" id="UP001055811">
    <property type="component" value="Linkage Group LG08"/>
</dbReference>
<sequence length="190" mass="22080">MRSRQKPHNFYRLILSDDVNQISIRIPNKFTRGHRKNVLSSDVLIIVSDDKVWSLGLMISGDGKLWLQQGWPEFAEHYGLKSGHLLLFNYLSKSVFHVRILNQSSCEINYPPPEKSHKWEKEIGRPLTEDDQIMAMAETELFYISDLDPISFNHPVPSIELVFLLQYAPVPFMRRYLLSDGEKCMDCVLV</sequence>
<reference evidence="2" key="1">
    <citation type="journal article" date="2022" name="Mol. Ecol. Resour.">
        <title>The genomes of chicory, endive, great burdock and yacon provide insights into Asteraceae palaeo-polyploidization history and plant inulin production.</title>
        <authorList>
            <person name="Fan W."/>
            <person name="Wang S."/>
            <person name="Wang H."/>
            <person name="Wang A."/>
            <person name="Jiang F."/>
            <person name="Liu H."/>
            <person name="Zhao H."/>
            <person name="Xu D."/>
            <person name="Zhang Y."/>
        </authorList>
    </citation>
    <scope>NUCLEOTIDE SEQUENCE [LARGE SCALE GENOMIC DNA]</scope>
    <source>
        <strain evidence="2">cv. Punajuju</strain>
    </source>
</reference>
<proteinExistence type="predicted"/>
<evidence type="ECO:0000313" key="2">
    <source>
        <dbReference type="Proteomes" id="UP001055811"/>
    </source>
</evidence>
<evidence type="ECO:0000313" key="1">
    <source>
        <dbReference type="EMBL" id="KAI3699639.1"/>
    </source>
</evidence>